<reference evidence="3" key="3">
    <citation type="submission" date="2025-09" db="UniProtKB">
        <authorList>
            <consortium name="Ensembl"/>
        </authorList>
    </citation>
    <scope>IDENTIFICATION</scope>
</reference>
<dbReference type="Gene3D" id="3.30.497.10">
    <property type="entry name" value="Antithrombin, subunit I, domain 2"/>
    <property type="match status" value="1"/>
</dbReference>
<dbReference type="Pfam" id="PF00079">
    <property type="entry name" value="Serpin"/>
    <property type="match status" value="1"/>
</dbReference>
<evidence type="ECO:0000313" key="3">
    <source>
        <dbReference type="Ensembl" id="ENSATEP00000012154.2"/>
    </source>
</evidence>
<dbReference type="Proteomes" id="UP000265040">
    <property type="component" value="Chromosome 24"/>
</dbReference>
<keyword evidence="1" id="KW-0732">Signal</keyword>
<dbReference type="PANTHER" id="PTHR11461">
    <property type="entry name" value="SERINE PROTEASE INHIBITOR, SERPIN"/>
    <property type="match status" value="1"/>
</dbReference>
<organism evidence="3 4">
    <name type="scientific">Anabas testudineus</name>
    <name type="common">Climbing perch</name>
    <name type="synonym">Anthias testudineus</name>
    <dbReference type="NCBI Taxonomy" id="64144"/>
    <lineage>
        <taxon>Eukaryota</taxon>
        <taxon>Metazoa</taxon>
        <taxon>Chordata</taxon>
        <taxon>Craniata</taxon>
        <taxon>Vertebrata</taxon>
        <taxon>Euteleostomi</taxon>
        <taxon>Actinopterygii</taxon>
        <taxon>Neopterygii</taxon>
        <taxon>Teleostei</taxon>
        <taxon>Neoteleostei</taxon>
        <taxon>Acanthomorphata</taxon>
        <taxon>Anabantaria</taxon>
        <taxon>Anabantiformes</taxon>
        <taxon>Anabantoidei</taxon>
        <taxon>Anabantidae</taxon>
        <taxon>Anabas</taxon>
    </lineage>
</organism>
<proteinExistence type="predicted"/>
<feature type="chain" id="PRO_5030079629" description="Serpin domain-containing protein" evidence="1">
    <location>
        <begin position="22"/>
        <end position="245"/>
    </location>
</feature>
<evidence type="ECO:0000256" key="1">
    <source>
        <dbReference type="SAM" id="SignalP"/>
    </source>
</evidence>
<name>A0A3Q1HXU1_ANATE</name>
<reference evidence="3" key="1">
    <citation type="submission" date="2021-04" db="EMBL/GenBank/DDBJ databases">
        <authorList>
            <consortium name="Wellcome Sanger Institute Data Sharing"/>
        </authorList>
    </citation>
    <scope>NUCLEOTIDE SEQUENCE [LARGE SCALE GENOMIC DNA]</scope>
</reference>
<keyword evidence="4" id="KW-1185">Reference proteome</keyword>
<dbReference type="InterPro" id="IPR042178">
    <property type="entry name" value="Serpin_sf_1"/>
</dbReference>
<dbReference type="GO" id="GO:0005615">
    <property type="term" value="C:extracellular space"/>
    <property type="evidence" value="ECO:0007669"/>
    <property type="project" value="InterPro"/>
</dbReference>
<dbReference type="InterPro" id="IPR036186">
    <property type="entry name" value="Serpin_sf"/>
</dbReference>
<sequence length="245" mass="27315">MTSSIHLSLVVILVLLCPVFSESIDPSVQDLISRNADFAARLYRTVASQTDDNIFLSPFMVSAGLMALLNMTSGETRDQLQQGLTLTGLEPQDLPDLFQTLRTVVLQGDGTKNLQQSMNVFPASNFEVPPSYRDLVQTKFGGNIQTLAYTAPQDAVSTINHLVQEQTRDKVQDLVNNVNAQTQLLLVIAASYQTLFSPSFNLSLSQDERFYVDRYHVVMVPMMFRADKYFLAYDPWSNSGVSGRC</sequence>
<protein>
    <recommendedName>
        <fullName evidence="2">Serpin domain-containing protein</fullName>
    </recommendedName>
</protein>
<dbReference type="SUPFAM" id="SSF56574">
    <property type="entry name" value="Serpins"/>
    <property type="match status" value="1"/>
</dbReference>
<feature type="signal peptide" evidence="1">
    <location>
        <begin position="1"/>
        <end position="21"/>
    </location>
</feature>
<evidence type="ECO:0000259" key="2">
    <source>
        <dbReference type="Pfam" id="PF00079"/>
    </source>
</evidence>
<dbReference type="AlphaFoldDB" id="A0A3Q1HXU1"/>
<dbReference type="GO" id="GO:0004867">
    <property type="term" value="F:serine-type endopeptidase inhibitor activity"/>
    <property type="evidence" value="ECO:0007669"/>
    <property type="project" value="InterPro"/>
</dbReference>
<accession>A0A3Q1HXU1</accession>
<dbReference type="STRING" id="64144.ENSATEP00000012154"/>
<dbReference type="InterPro" id="IPR023796">
    <property type="entry name" value="Serpin_dom"/>
</dbReference>
<reference evidence="3" key="2">
    <citation type="submission" date="2025-08" db="UniProtKB">
        <authorList>
            <consortium name="Ensembl"/>
        </authorList>
    </citation>
    <scope>IDENTIFICATION</scope>
</reference>
<dbReference type="InParanoid" id="A0A3Q1HXU1"/>
<dbReference type="GeneTree" id="ENSGT00940000159462"/>
<dbReference type="PANTHER" id="PTHR11461:SF191">
    <property type="entry name" value="PROTEIN Z-DEPENDENT PROTEASE INHIBITOR"/>
    <property type="match status" value="1"/>
</dbReference>
<evidence type="ECO:0000313" key="4">
    <source>
        <dbReference type="Proteomes" id="UP000265040"/>
    </source>
</evidence>
<feature type="domain" description="Serpin" evidence="2">
    <location>
        <begin position="34"/>
        <end position="233"/>
    </location>
</feature>
<dbReference type="Ensembl" id="ENSATET00000012350.3">
    <property type="protein sequence ID" value="ENSATEP00000012154.2"/>
    <property type="gene ID" value="ENSATEG00000008484.3"/>
</dbReference>
<dbReference type="OrthoDB" id="10063692at2759"/>
<dbReference type="InterPro" id="IPR000215">
    <property type="entry name" value="Serpin_fam"/>
</dbReference>